<protein>
    <submittedName>
        <fullName evidence="1">Uncharacterized protein</fullName>
    </submittedName>
</protein>
<evidence type="ECO:0000313" key="2">
    <source>
        <dbReference type="Proteomes" id="UP001058974"/>
    </source>
</evidence>
<dbReference type="AlphaFoldDB" id="A0A9D5BMM4"/>
<keyword evidence="2" id="KW-1185">Reference proteome</keyword>
<comment type="caution">
    <text evidence="1">The sequence shown here is derived from an EMBL/GenBank/DDBJ whole genome shotgun (WGS) entry which is preliminary data.</text>
</comment>
<dbReference type="EMBL" id="JAMSHJ010000001">
    <property type="protein sequence ID" value="KAI5446345.1"/>
    <property type="molecule type" value="Genomic_DNA"/>
</dbReference>
<organism evidence="1 2">
    <name type="scientific">Pisum sativum</name>
    <name type="common">Garden pea</name>
    <name type="synonym">Lathyrus oleraceus</name>
    <dbReference type="NCBI Taxonomy" id="3888"/>
    <lineage>
        <taxon>Eukaryota</taxon>
        <taxon>Viridiplantae</taxon>
        <taxon>Streptophyta</taxon>
        <taxon>Embryophyta</taxon>
        <taxon>Tracheophyta</taxon>
        <taxon>Spermatophyta</taxon>
        <taxon>Magnoliopsida</taxon>
        <taxon>eudicotyledons</taxon>
        <taxon>Gunneridae</taxon>
        <taxon>Pentapetalae</taxon>
        <taxon>rosids</taxon>
        <taxon>fabids</taxon>
        <taxon>Fabales</taxon>
        <taxon>Fabaceae</taxon>
        <taxon>Papilionoideae</taxon>
        <taxon>50 kb inversion clade</taxon>
        <taxon>NPAAA clade</taxon>
        <taxon>Hologalegina</taxon>
        <taxon>IRL clade</taxon>
        <taxon>Fabeae</taxon>
        <taxon>Lathyrus</taxon>
    </lineage>
</organism>
<gene>
    <name evidence="1" type="ORF">KIW84_014257</name>
</gene>
<sequence>MILFSKLYENISALLTRTEEFQPNSFTQNLMISLIFSVDVSIHKGRFLNASRTISSDQPHLLKTITLASHRDFDIALLANNAIQKLTLEGSLNPIFLTISRALFKS</sequence>
<name>A0A9D5BMM4_PEA</name>
<dbReference type="Gramene" id="Psat01G0425700-T1">
    <property type="protein sequence ID" value="KAI5446345.1"/>
    <property type="gene ID" value="KIW84_014257"/>
</dbReference>
<accession>A0A9D5BMM4</accession>
<proteinExistence type="predicted"/>
<evidence type="ECO:0000313" key="1">
    <source>
        <dbReference type="EMBL" id="KAI5446345.1"/>
    </source>
</evidence>
<dbReference type="Proteomes" id="UP001058974">
    <property type="component" value="Chromosome 1"/>
</dbReference>
<reference evidence="1 2" key="1">
    <citation type="journal article" date="2022" name="Nat. Genet.">
        <title>Improved pea reference genome and pan-genome highlight genomic features and evolutionary characteristics.</title>
        <authorList>
            <person name="Yang T."/>
            <person name="Liu R."/>
            <person name="Luo Y."/>
            <person name="Hu S."/>
            <person name="Wang D."/>
            <person name="Wang C."/>
            <person name="Pandey M.K."/>
            <person name="Ge S."/>
            <person name="Xu Q."/>
            <person name="Li N."/>
            <person name="Li G."/>
            <person name="Huang Y."/>
            <person name="Saxena R.K."/>
            <person name="Ji Y."/>
            <person name="Li M."/>
            <person name="Yan X."/>
            <person name="He Y."/>
            <person name="Liu Y."/>
            <person name="Wang X."/>
            <person name="Xiang C."/>
            <person name="Varshney R.K."/>
            <person name="Ding H."/>
            <person name="Gao S."/>
            <person name="Zong X."/>
        </authorList>
    </citation>
    <scope>NUCLEOTIDE SEQUENCE [LARGE SCALE GENOMIC DNA]</scope>
    <source>
        <strain evidence="1 2">cv. Zhongwan 6</strain>
    </source>
</reference>